<keyword evidence="6 7" id="KW-0862">Zinc</keyword>
<dbReference type="InterPro" id="IPR045175">
    <property type="entry name" value="M28_fam"/>
</dbReference>
<dbReference type="SUPFAM" id="SSF53187">
    <property type="entry name" value="Zn-dependent exopeptidases"/>
    <property type="match status" value="1"/>
</dbReference>
<comment type="similarity">
    <text evidence="2">Belongs to the peptidase M28 family. M28B subfamily.</text>
</comment>
<gene>
    <name evidence="9" type="ORF">GJ744_002949</name>
</gene>
<comment type="cofactor">
    <cofactor evidence="1">
        <name>Zn(2+)</name>
        <dbReference type="ChEBI" id="CHEBI:29105"/>
    </cofactor>
</comment>
<evidence type="ECO:0000313" key="9">
    <source>
        <dbReference type="EMBL" id="KAF7503975.1"/>
    </source>
</evidence>
<dbReference type="PANTHER" id="PTHR12147">
    <property type="entry name" value="METALLOPEPTIDASE M28 FAMILY MEMBER"/>
    <property type="match status" value="1"/>
</dbReference>
<accession>A0A8H7AEX5</accession>
<sequence>MAGQLLCIREYSVDNTILSFNYCPAAPWPTREGEGYTITSQLPDSDLQAALVEISASNIKSYISDLVSFGTRHTLSTQNGSTTYGIGAARDYITHRMCTFALASSGRMTVTAPSYIQPADGDRLLFPVRISDVVATLRGSETPDRYYVISGHYDTRCSDPNDYNCPSPGADDDASGVAVSMELARIMATRNPRSTLVFAAVAGEEQNLYGSNFLAQTYKNASVNVAAMFTNDIIGSSTGPDGTEEPHTLRLFAQGLPPAGVESAARAASRLIVGGENDSPARELGRFIVETAQNAYTGMKNIALIYRLDRYMRGGDHLPFLRAGYLSSVRFTEPIEDYRHQHQNVRIDNVTGEQYGDLEEFLDYDFIARVGRVNLAAMWSLSEAPAAPANVSIDASALTNNSTFTWLPGNETGVAGYEVVWRPSVSPYWTHAIPVGLVQSATVQVSKDDVVFGLRAVGTNGYKSPAAFAGFPE</sequence>
<evidence type="ECO:0000256" key="3">
    <source>
        <dbReference type="ARBA" id="ARBA00022670"/>
    </source>
</evidence>
<dbReference type="Pfam" id="PF04389">
    <property type="entry name" value="Peptidase_M28"/>
    <property type="match status" value="1"/>
</dbReference>
<evidence type="ECO:0000256" key="2">
    <source>
        <dbReference type="ARBA" id="ARBA00005634"/>
    </source>
</evidence>
<dbReference type="Gene3D" id="3.40.630.10">
    <property type="entry name" value="Zn peptidases"/>
    <property type="match status" value="1"/>
</dbReference>
<keyword evidence="10" id="KW-1185">Reference proteome</keyword>
<protein>
    <recommendedName>
        <fullName evidence="7">Peptide hydrolase</fullName>
        <ecNumber evidence="7">3.4.-.-</ecNumber>
    </recommendedName>
</protein>
<dbReference type="InterPro" id="IPR007484">
    <property type="entry name" value="Peptidase_M28"/>
</dbReference>
<keyword evidence="5 7" id="KW-0378">Hydrolase</keyword>
<keyword evidence="4 7" id="KW-0479">Metal-binding</keyword>
<dbReference type="PANTHER" id="PTHR12147:SF26">
    <property type="entry name" value="PEPTIDASE M28 DOMAIN-CONTAINING PROTEIN"/>
    <property type="match status" value="1"/>
</dbReference>
<proteinExistence type="inferred from homology"/>
<evidence type="ECO:0000256" key="7">
    <source>
        <dbReference type="RuleBase" id="RU361240"/>
    </source>
</evidence>
<name>A0A8H7AEX5_9EURO</name>
<dbReference type="AlphaFoldDB" id="A0A8H7AEX5"/>
<dbReference type="OrthoDB" id="10013407at2759"/>
<organism evidence="9 10">
    <name type="scientific">Endocarpon pusillum</name>
    <dbReference type="NCBI Taxonomy" id="364733"/>
    <lineage>
        <taxon>Eukaryota</taxon>
        <taxon>Fungi</taxon>
        <taxon>Dikarya</taxon>
        <taxon>Ascomycota</taxon>
        <taxon>Pezizomycotina</taxon>
        <taxon>Eurotiomycetes</taxon>
        <taxon>Chaetothyriomycetidae</taxon>
        <taxon>Verrucariales</taxon>
        <taxon>Verrucariaceae</taxon>
        <taxon>Endocarpon</taxon>
    </lineage>
</organism>
<comment type="caution">
    <text evidence="9">The sequence shown here is derived from an EMBL/GenBank/DDBJ whole genome shotgun (WGS) entry which is preliminary data.</text>
</comment>
<dbReference type="GO" id="GO:0008235">
    <property type="term" value="F:metalloexopeptidase activity"/>
    <property type="evidence" value="ECO:0007669"/>
    <property type="project" value="InterPro"/>
</dbReference>
<reference evidence="9" key="1">
    <citation type="submission" date="2020-02" db="EMBL/GenBank/DDBJ databases">
        <authorList>
            <person name="Palmer J.M."/>
        </authorList>
    </citation>
    <scope>NUCLEOTIDE SEQUENCE</scope>
    <source>
        <strain evidence="9">EPUS1.4</strain>
        <tissue evidence="9">Thallus</tissue>
    </source>
</reference>
<dbReference type="EC" id="3.4.-.-" evidence="7"/>
<dbReference type="EMBL" id="JAACFV010000154">
    <property type="protein sequence ID" value="KAF7503975.1"/>
    <property type="molecule type" value="Genomic_DNA"/>
</dbReference>
<dbReference type="Proteomes" id="UP000606974">
    <property type="component" value="Unassembled WGS sequence"/>
</dbReference>
<evidence type="ECO:0000256" key="5">
    <source>
        <dbReference type="ARBA" id="ARBA00022801"/>
    </source>
</evidence>
<feature type="domain" description="Peptidase M28" evidence="8">
    <location>
        <begin position="133"/>
        <end position="240"/>
    </location>
</feature>
<dbReference type="GO" id="GO:0046872">
    <property type="term" value="F:metal ion binding"/>
    <property type="evidence" value="ECO:0007669"/>
    <property type="project" value="UniProtKB-KW"/>
</dbReference>
<evidence type="ECO:0000256" key="1">
    <source>
        <dbReference type="ARBA" id="ARBA00001947"/>
    </source>
</evidence>
<evidence type="ECO:0000259" key="8">
    <source>
        <dbReference type="Pfam" id="PF04389"/>
    </source>
</evidence>
<dbReference type="GO" id="GO:0006508">
    <property type="term" value="P:proteolysis"/>
    <property type="evidence" value="ECO:0007669"/>
    <property type="project" value="UniProtKB-KW"/>
</dbReference>
<keyword evidence="3 7" id="KW-0645">Protease</keyword>
<evidence type="ECO:0000313" key="10">
    <source>
        <dbReference type="Proteomes" id="UP000606974"/>
    </source>
</evidence>
<evidence type="ECO:0000256" key="6">
    <source>
        <dbReference type="ARBA" id="ARBA00022833"/>
    </source>
</evidence>
<evidence type="ECO:0000256" key="4">
    <source>
        <dbReference type="ARBA" id="ARBA00022723"/>
    </source>
</evidence>